<keyword evidence="5 6" id="KW-0472">Membrane</keyword>
<dbReference type="AlphaFoldDB" id="A0A8S8XB36"/>
<keyword evidence="2" id="KW-1003">Cell membrane</keyword>
<evidence type="ECO:0000313" key="10">
    <source>
        <dbReference type="Proteomes" id="UP000681075"/>
    </source>
</evidence>
<accession>A0A8S8XB36</accession>
<dbReference type="PANTHER" id="PTHR30619:SF1">
    <property type="entry name" value="RECOMBINATION PROTEIN 2"/>
    <property type="match status" value="1"/>
</dbReference>
<name>A0A8S8XB36_9PROT</name>
<evidence type="ECO:0000259" key="8">
    <source>
        <dbReference type="Pfam" id="PF13567"/>
    </source>
</evidence>
<feature type="transmembrane region" description="Helical" evidence="6">
    <location>
        <begin position="516"/>
        <end position="535"/>
    </location>
</feature>
<feature type="transmembrane region" description="Helical" evidence="6">
    <location>
        <begin position="451"/>
        <end position="478"/>
    </location>
</feature>
<dbReference type="GO" id="GO:0005886">
    <property type="term" value="C:plasma membrane"/>
    <property type="evidence" value="ECO:0007669"/>
    <property type="project" value="UniProtKB-SubCell"/>
</dbReference>
<feature type="transmembrane region" description="Helical" evidence="6">
    <location>
        <begin position="63"/>
        <end position="80"/>
    </location>
</feature>
<feature type="transmembrane region" description="Helical" evidence="6">
    <location>
        <begin position="485"/>
        <end position="504"/>
    </location>
</feature>
<feature type="domain" description="DUF4131" evidence="8">
    <location>
        <begin position="65"/>
        <end position="210"/>
    </location>
</feature>
<feature type="transmembrane region" description="Helical" evidence="6">
    <location>
        <begin position="542"/>
        <end position="559"/>
    </location>
</feature>
<dbReference type="InterPro" id="IPR025405">
    <property type="entry name" value="DUF4131"/>
</dbReference>
<evidence type="ECO:0000256" key="1">
    <source>
        <dbReference type="ARBA" id="ARBA00004651"/>
    </source>
</evidence>
<dbReference type="Pfam" id="PF03772">
    <property type="entry name" value="Competence"/>
    <property type="match status" value="1"/>
</dbReference>
<evidence type="ECO:0000259" key="7">
    <source>
        <dbReference type="Pfam" id="PF03772"/>
    </source>
</evidence>
<dbReference type="Proteomes" id="UP000681075">
    <property type="component" value="Unassembled WGS sequence"/>
</dbReference>
<evidence type="ECO:0000256" key="2">
    <source>
        <dbReference type="ARBA" id="ARBA00022475"/>
    </source>
</evidence>
<feature type="transmembrane region" description="Helical" evidence="6">
    <location>
        <begin position="380"/>
        <end position="399"/>
    </location>
</feature>
<reference evidence="9" key="1">
    <citation type="submission" date="2021-02" db="EMBL/GenBank/DDBJ databases">
        <title>Genome sequence of Rhodospirillales sp. strain TMPK1 isolated from soil.</title>
        <authorList>
            <person name="Nakai R."/>
            <person name="Kusada H."/>
            <person name="Tamaki H."/>
        </authorList>
    </citation>
    <scope>NUCLEOTIDE SEQUENCE</scope>
    <source>
        <strain evidence="9">TMPK1</strain>
    </source>
</reference>
<evidence type="ECO:0000256" key="6">
    <source>
        <dbReference type="SAM" id="Phobius"/>
    </source>
</evidence>
<comment type="subcellular location">
    <subcellularLocation>
        <location evidence="1">Cell membrane</location>
        <topology evidence="1">Multi-pass membrane protein</topology>
    </subcellularLocation>
</comment>
<dbReference type="RefSeq" id="WP_420241615.1">
    <property type="nucleotide sequence ID" value="NZ_BOPV01000001.1"/>
</dbReference>
<feature type="transmembrane region" description="Helical" evidence="6">
    <location>
        <begin position="40"/>
        <end position="57"/>
    </location>
</feature>
<dbReference type="NCBIfam" id="TIGR00360">
    <property type="entry name" value="ComEC_N-term"/>
    <property type="match status" value="1"/>
</dbReference>
<feature type="transmembrane region" description="Helical" evidence="6">
    <location>
        <begin position="349"/>
        <end position="374"/>
    </location>
</feature>
<feature type="transmembrane region" description="Helical" evidence="6">
    <location>
        <begin position="420"/>
        <end position="445"/>
    </location>
</feature>
<evidence type="ECO:0000256" key="5">
    <source>
        <dbReference type="ARBA" id="ARBA00023136"/>
    </source>
</evidence>
<keyword evidence="10" id="KW-1185">Reference proteome</keyword>
<comment type="caution">
    <text evidence="9">The sequence shown here is derived from an EMBL/GenBank/DDBJ whole genome shotgun (WGS) entry which is preliminary data.</text>
</comment>
<dbReference type="EMBL" id="BOPV01000001">
    <property type="protein sequence ID" value="GIL38577.1"/>
    <property type="molecule type" value="Genomic_DNA"/>
</dbReference>
<dbReference type="Pfam" id="PF13567">
    <property type="entry name" value="DUF4131"/>
    <property type="match status" value="1"/>
</dbReference>
<organism evidence="9 10">
    <name type="scientific">Roseiterribacter gracilis</name>
    <dbReference type="NCBI Taxonomy" id="2812848"/>
    <lineage>
        <taxon>Bacteria</taxon>
        <taxon>Pseudomonadati</taxon>
        <taxon>Pseudomonadota</taxon>
        <taxon>Alphaproteobacteria</taxon>
        <taxon>Rhodospirillales</taxon>
        <taxon>Roseiterribacteraceae</taxon>
        <taxon>Roseiterribacter</taxon>
    </lineage>
</organism>
<dbReference type="InterPro" id="IPR004477">
    <property type="entry name" value="ComEC_N"/>
</dbReference>
<protein>
    <submittedName>
        <fullName evidence="9">Competence protein ComEC</fullName>
    </submittedName>
</protein>
<evidence type="ECO:0000313" key="9">
    <source>
        <dbReference type="EMBL" id="GIL38577.1"/>
    </source>
</evidence>
<feature type="domain" description="ComEC/Rec2-related protein" evidence="7">
    <location>
        <begin position="255"/>
        <end position="538"/>
    </location>
</feature>
<evidence type="ECO:0000256" key="4">
    <source>
        <dbReference type="ARBA" id="ARBA00022989"/>
    </source>
</evidence>
<feature type="transmembrane region" description="Helical" evidence="6">
    <location>
        <begin position="317"/>
        <end position="337"/>
    </location>
</feature>
<dbReference type="PANTHER" id="PTHR30619">
    <property type="entry name" value="DNA INTERNALIZATION/COMPETENCE PROTEIN COMEC/REC2"/>
    <property type="match status" value="1"/>
</dbReference>
<keyword evidence="4 6" id="KW-1133">Transmembrane helix</keyword>
<feature type="transmembrane region" description="Helical" evidence="6">
    <location>
        <begin position="279"/>
        <end position="305"/>
    </location>
</feature>
<proteinExistence type="predicted"/>
<evidence type="ECO:0000256" key="3">
    <source>
        <dbReference type="ARBA" id="ARBA00022692"/>
    </source>
</evidence>
<sequence>MSDLTWPADTDETGWNTPARRPGWSAWAARVWAQERPRRILWLPVAIGLGVVLYFELPNEPPTNIAAGIACIAAALAIWMRRWPVSVLPMALALVALGFAAAQFRAEHVAAPILTEATGPTSVEGVVTMLDPREAGLRVLLSTPRVAGLASAATPQKLRVRLTQDSDTPRLGDRVRLVADLQPPMRPVAPGAYDQRRQLWFDGIGGTGWAVRRFDRTRDLAGGETPSTVAQLRRDVVDRIGKVLEGGVGAIAIALLAGERGQMDEADVEAMRQSGLAHLLAISGMNIGIAAGFVFVVLRALLALSPFLALHWPIKKIAATAALLSAIAYTEFVGAPVSAERSMLMSGLVLSAIILDRATVSLRTVALAAIILLLAEPEELVGPSFQMSFGAVLAIVAVWESIRKRVFYWLEGGGFVRRACAYLVGVACMSALATLATAPFALYHFQQISTWGVVANVIAVPLNDFWIMGWGVLAYALLPLGLEQIALVPMGWGIALLLDIARFFAGLPGAVLHVPALPTAAFFLAVAGGLWLLLWSHRVRHFGWLAVAAAVVIGCTATPPDILVAEDGKLIGVRRDDGALALSTSKRGKFTADIWARRLGGAAQVPFPFAGVATPPLLCQRGACRAGSVLLVEAKPPANLCDGVTLVVDLVDREICPGVARIDRAKLQRDGAHTIDLRTGSVMTVAAVAGTRPWTRRD</sequence>
<dbReference type="InterPro" id="IPR052159">
    <property type="entry name" value="Competence_DNA_uptake"/>
</dbReference>
<gene>
    <name evidence="9" type="ORF">TMPK1_08140</name>
</gene>
<keyword evidence="3 6" id="KW-0812">Transmembrane</keyword>